<evidence type="ECO:0000313" key="2">
    <source>
        <dbReference type="EMBL" id="KAK7420252.1"/>
    </source>
</evidence>
<protein>
    <submittedName>
        <fullName evidence="2">Uncharacterized protein</fullName>
    </submittedName>
</protein>
<organism evidence="2 3">
    <name type="scientific">Neonectria punicea</name>
    <dbReference type="NCBI Taxonomy" id="979145"/>
    <lineage>
        <taxon>Eukaryota</taxon>
        <taxon>Fungi</taxon>
        <taxon>Dikarya</taxon>
        <taxon>Ascomycota</taxon>
        <taxon>Pezizomycotina</taxon>
        <taxon>Sordariomycetes</taxon>
        <taxon>Hypocreomycetidae</taxon>
        <taxon>Hypocreales</taxon>
        <taxon>Nectriaceae</taxon>
        <taxon>Neonectria</taxon>
    </lineage>
</organism>
<sequence length="115" mass="12367">MSAQTEAPPQPAQTRENEAISDNQSQTDPHNMDTEDSKQVANLPETSESPAEPSTDLSKHHGEQQPVPNPNRDVETSNSGAPSVKLDLDLDIEVKLKAKIQGDLELAILDGSDGK</sequence>
<dbReference type="EMBL" id="JAZAVJ010000031">
    <property type="protein sequence ID" value="KAK7420252.1"/>
    <property type="molecule type" value="Genomic_DNA"/>
</dbReference>
<dbReference type="Proteomes" id="UP001498476">
    <property type="component" value="Unassembled WGS sequence"/>
</dbReference>
<evidence type="ECO:0000313" key="3">
    <source>
        <dbReference type="Proteomes" id="UP001498476"/>
    </source>
</evidence>
<reference evidence="2 3" key="1">
    <citation type="journal article" date="2025" name="Microbiol. Resour. Announc.">
        <title>Draft genome sequences for Neonectria magnoliae and Neonectria punicea, canker pathogens of Liriodendron tulipifera and Acer saccharum in West Virginia.</title>
        <authorList>
            <person name="Petronek H.M."/>
            <person name="Kasson M.T."/>
            <person name="Metheny A.M."/>
            <person name="Stauder C.M."/>
            <person name="Lovett B."/>
            <person name="Lynch S.C."/>
            <person name="Garnas J.R."/>
            <person name="Kasson L.R."/>
            <person name="Stajich J.E."/>
        </authorList>
    </citation>
    <scope>NUCLEOTIDE SEQUENCE [LARGE SCALE GENOMIC DNA]</scope>
    <source>
        <strain evidence="2 3">NRRL 64653</strain>
    </source>
</reference>
<feature type="region of interest" description="Disordered" evidence="1">
    <location>
        <begin position="1"/>
        <end position="86"/>
    </location>
</feature>
<proteinExistence type="predicted"/>
<accession>A0ABR1HGE6</accession>
<keyword evidence="3" id="KW-1185">Reference proteome</keyword>
<feature type="compositionally biased region" description="Polar residues" evidence="1">
    <location>
        <begin position="20"/>
        <end position="29"/>
    </location>
</feature>
<gene>
    <name evidence="2" type="ORF">QQX98_002907</name>
</gene>
<evidence type="ECO:0000256" key="1">
    <source>
        <dbReference type="SAM" id="MobiDB-lite"/>
    </source>
</evidence>
<comment type="caution">
    <text evidence="2">The sequence shown here is derived from an EMBL/GenBank/DDBJ whole genome shotgun (WGS) entry which is preliminary data.</text>
</comment>
<name>A0ABR1HGE6_9HYPO</name>